<dbReference type="Proteomes" id="UP001204953">
    <property type="component" value="Unassembled WGS sequence"/>
</dbReference>
<dbReference type="InterPro" id="IPR052747">
    <property type="entry name" value="TA_system_RelE_toxin"/>
</dbReference>
<sequence length="98" mass="11721">MSLDDSPLSIYIKRLNHVQYQVEFKPKAIKDLQEITLNIQEQIISKIEVMQNDLHGDVKRLTNFTPEYRLRVGDYRVLFEVDKQAIIIYRIKHRSKAY</sequence>
<dbReference type="AlphaFoldDB" id="A0AAE3GVJ9"/>
<reference evidence="2" key="1">
    <citation type="submission" date="2022-06" db="EMBL/GenBank/DDBJ databases">
        <title>New cyanobacteria of genus Symplocastrum in benthos of Lake Baikal.</title>
        <authorList>
            <person name="Sorokovikova E."/>
            <person name="Tikhonova I."/>
            <person name="Krasnopeev A."/>
            <person name="Evseev P."/>
            <person name="Gladkikh A."/>
            <person name="Belykh O."/>
        </authorList>
    </citation>
    <scope>NUCLEOTIDE SEQUENCE</scope>
    <source>
        <strain evidence="2">BBK-W-15</strain>
    </source>
</reference>
<dbReference type="SUPFAM" id="SSF143011">
    <property type="entry name" value="RelE-like"/>
    <property type="match status" value="1"/>
</dbReference>
<comment type="caution">
    <text evidence="2">The sequence shown here is derived from an EMBL/GenBank/DDBJ whole genome shotgun (WGS) entry which is preliminary data.</text>
</comment>
<organism evidence="2 3">
    <name type="scientific">Limnofasciculus baicalensis BBK-W-15</name>
    <dbReference type="NCBI Taxonomy" id="2699891"/>
    <lineage>
        <taxon>Bacteria</taxon>
        <taxon>Bacillati</taxon>
        <taxon>Cyanobacteriota</taxon>
        <taxon>Cyanophyceae</taxon>
        <taxon>Coleofasciculales</taxon>
        <taxon>Coleofasciculaceae</taxon>
        <taxon>Limnofasciculus</taxon>
        <taxon>Limnofasciculus baicalensis</taxon>
    </lineage>
</organism>
<dbReference type="InterPro" id="IPR035093">
    <property type="entry name" value="RelE/ParE_toxin_dom_sf"/>
</dbReference>
<keyword evidence="1" id="KW-1277">Toxin-antitoxin system</keyword>
<accession>A0AAE3GVJ9</accession>
<dbReference type="Pfam" id="PF05016">
    <property type="entry name" value="ParE_toxin"/>
    <property type="match status" value="1"/>
</dbReference>
<evidence type="ECO:0000313" key="2">
    <source>
        <dbReference type="EMBL" id="MCP2730857.1"/>
    </source>
</evidence>
<gene>
    <name evidence="2" type="ORF">NJ959_20735</name>
</gene>
<dbReference type="PANTHER" id="PTHR38813:SF1">
    <property type="entry name" value="TOXIN RELE1-RELATED"/>
    <property type="match status" value="1"/>
</dbReference>
<protein>
    <submittedName>
        <fullName evidence="2">Type II toxin-antitoxin system RelE/ParE family toxin</fullName>
    </submittedName>
</protein>
<evidence type="ECO:0000256" key="1">
    <source>
        <dbReference type="ARBA" id="ARBA00022649"/>
    </source>
</evidence>
<dbReference type="InterPro" id="IPR007712">
    <property type="entry name" value="RelE/ParE_toxin"/>
</dbReference>
<keyword evidence="3" id="KW-1185">Reference proteome</keyword>
<dbReference type="EMBL" id="JAMZMM010000248">
    <property type="protein sequence ID" value="MCP2730857.1"/>
    <property type="molecule type" value="Genomic_DNA"/>
</dbReference>
<dbReference type="Gene3D" id="3.30.2310.20">
    <property type="entry name" value="RelE-like"/>
    <property type="match status" value="1"/>
</dbReference>
<proteinExistence type="predicted"/>
<name>A0AAE3GVJ9_9CYAN</name>
<evidence type="ECO:0000313" key="3">
    <source>
        <dbReference type="Proteomes" id="UP001204953"/>
    </source>
</evidence>
<dbReference type="PANTHER" id="PTHR38813">
    <property type="match status" value="1"/>
</dbReference>